<protein>
    <recommendedName>
        <fullName evidence="3">Exo-alpha-sialidase</fullName>
    </recommendedName>
</protein>
<evidence type="ECO:0008006" key="3">
    <source>
        <dbReference type="Google" id="ProtNLM"/>
    </source>
</evidence>
<dbReference type="SUPFAM" id="SSF110296">
    <property type="entry name" value="Oligoxyloglucan reducing end-specific cellobiohydrolase"/>
    <property type="match status" value="1"/>
</dbReference>
<comment type="caution">
    <text evidence="1">The sequence shown here is derived from an EMBL/GenBank/DDBJ whole genome shotgun (WGS) entry which is preliminary data.</text>
</comment>
<evidence type="ECO:0000313" key="2">
    <source>
        <dbReference type="Proteomes" id="UP000257127"/>
    </source>
</evidence>
<proteinExistence type="predicted"/>
<keyword evidence="2" id="KW-1185">Reference proteome</keyword>
<gene>
    <name evidence="1" type="ORF">DXU93_12230</name>
</gene>
<dbReference type="AlphaFoldDB" id="A0A3E1EVD4"/>
<dbReference type="RefSeq" id="WP_116881585.1">
    <property type="nucleotide sequence ID" value="NZ_QURB01000008.1"/>
</dbReference>
<name>A0A3E1EVD4_9FLAO</name>
<accession>A0A3E1EVD4</accession>
<evidence type="ECO:0000313" key="1">
    <source>
        <dbReference type="EMBL" id="RFC53526.1"/>
    </source>
</evidence>
<sequence length="80" mass="8983">MTQFNSVFEIPSNFSGFDTKAFETNDNGQLMIVSGPYDGNPTTVVKVYNSVDYGQSWDSTLFLNQSMKRDNACVAEERNL</sequence>
<reference evidence="1 2" key="1">
    <citation type="submission" date="2018-08" db="EMBL/GenBank/DDBJ databases">
        <title>The draft genome squence of Brumimicrobium sp. N62.</title>
        <authorList>
            <person name="Du Z.-J."/>
            <person name="Luo H.-R."/>
        </authorList>
    </citation>
    <scope>NUCLEOTIDE SEQUENCE [LARGE SCALE GENOMIC DNA]</scope>
    <source>
        <strain evidence="1 2">N62</strain>
    </source>
</reference>
<dbReference type="Proteomes" id="UP000257127">
    <property type="component" value="Unassembled WGS sequence"/>
</dbReference>
<dbReference type="EMBL" id="QURB01000008">
    <property type="protein sequence ID" value="RFC53526.1"/>
    <property type="molecule type" value="Genomic_DNA"/>
</dbReference>
<organism evidence="1 2">
    <name type="scientific">Brumimicrobium aurantiacum</name>
    <dbReference type="NCBI Taxonomy" id="1737063"/>
    <lineage>
        <taxon>Bacteria</taxon>
        <taxon>Pseudomonadati</taxon>
        <taxon>Bacteroidota</taxon>
        <taxon>Flavobacteriia</taxon>
        <taxon>Flavobacteriales</taxon>
        <taxon>Crocinitomicaceae</taxon>
        <taxon>Brumimicrobium</taxon>
    </lineage>
</organism>